<organism evidence="1">
    <name type="scientific">Spodoptera frugiperda</name>
    <name type="common">Fall armyworm</name>
    <dbReference type="NCBI Taxonomy" id="7108"/>
    <lineage>
        <taxon>Eukaryota</taxon>
        <taxon>Metazoa</taxon>
        <taxon>Ecdysozoa</taxon>
        <taxon>Arthropoda</taxon>
        <taxon>Hexapoda</taxon>
        <taxon>Insecta</taxon>
        <taxon>Pterygota</taxon>
        <taxon>Neoptera</taxon>
        <taxon>Endopterygota</taxon>
        <taxon>Lepidoptera</taxon>
        <taxon>Glossata</taxon>
        <taxon>Ditrysia</taxon>
        <taxon>Noctuoidea</taxon>
        <taxon>Noctuidae</taxon>
        <taxon>Amphipyrinae</taxon>
        <taxon>Spodoptera</taxon>
    </lineage>
</organism>
<name>A0A2H1WEA8_SPOFR</name>
<proteinExistence type="predicted"/>
<dbReference type="AlphaFoldDB" id="A0A2H1WEA8"/>
<reference evidence="1" key="1">
    <citation type="submission" date="2016-07" db="EMBL/GenBank/DDBJ databases">
        <authorList>
            <person name="Bretaudeau A."/>
        </authorList>
    </citation>
    <scope>NUCLEOTIDE SEQUENCE</scope>
    <source>
        <strain evidence="1">Rice</strain>
        <tissue evidence="1">Whole body</tissue>
    </source>
</reference>
<evidence type="ECO:0000313" key="1">
    <source>
        <dbReference type="EMBL" id="SOQ51391.1"/>
    </source>
</evidence>
<gene>
    <name evidence="1" type="ORF">SFRICE_038416</name>
</gene>
<sequence>MNYKKYCKFRPCTLISLSIILILNIISINGDSVSHQGVLDDLPRASDLNRYLIILERAVDFCLENKHGVDMSLDFGLFLVGVTLNQVLTEKRQKLPPDVVFRLEQLLLKYGEIKDYFNVHVKKGLLSEYGHSARITDLVYNISSWQLPLEYFDLELLKRTKVLDDDELNDLYGPWDAYIRTVTNYMDFKPSLEDSGNVFCWSIHP</sequence>
<dbReference type="EMBL" id="ODYU01008089">
    <property type="protein sequence ID" value="SOQ51391.1"/>
    <property type="molecule type" value="Genomic_DNA"/>
</dbReference>
<accession>A0A2H1WEA8</accession>
<protein>
    <submittedName>
        <fullName evidence="1">SFRICE_038416</fullName>
    </submittedName>
</protein>